<dbReference type="EMBL" id="QAMZ01000003">
    <property type="protein sequence ID" value="PWL55805.1"/>
    <property type="molecule type" value="Genomic_DNA"/>
</dbReference>
<organism evidence="1 2">
    <name type="scientific">Clostridium cadaveris</name>
    <dbReference type="NCBI Taxonomy" id="1529"/>
    <lineage>
        <taxon>Bacteria</taxon>
        <taxon>Bacillati</taxon>
        <taxon>Bacillota</taxon>
        <taxon>Clostridia</taxon>
        <taxon>Eubacteriales</taxon>
        <taxon>Clostridiaceae</taxon>
        <taxon>Clostridium</taxon>
    </lineage>
</organism>
<sequence>MSNDNFIKELKKLYNERNIIPFIGAGLSIPFNIPDWGKLIRDCAINMGIENVNGTSFIQMLDFSLNQYDYWEAVRIIKKYLNRTEEDIQEYIVNTINSNILKEVNDEENNYSDLSKYGFDIFLTTNYDHILQRYLDTNYMPVNLKDVNSNMQKLIAQKGNKRIFHLHGHISDSSSIVISEEKYKELYNDNKYKTLFSIFTGVKTFLFIGFSFNDIFIQKIIKDNNEFFNSKHYIILANPTMENVKWLKQNYNIETISYDPSKSSHSEEIRKILSAICSNDDYNIEAKQGLDTDELDEEFLDILPNNEKKKELEKNLFCKKLRIEKIEELKVDYSKECFFTAEQYFRWLKKSGIKNNDKIAKHLLDLSYMKYKEVLINEFAENKDSDAFLKAVHNSLSKLEYSKLKNKINEENMPNEINKQGFIHVAADDSNTEKEVWWGEKRFDEK</sequence>
<dbReference type="AlphaFoldDB" id="A0A316MFC6"/>
<reference evidence="1 2" key="1">
    <citation type="submission" date="2018-03" db="EMBL/GenBank/DDBJ databases">
        <title>The uncultured portion of the human microbiome is neutrally assembled.</title>
        <authorList>
            <person name="Jeraldo P."/>
            <person name="Boardman L."/>
            <person name="White B.A."/>
            <person name="Nelson H."/>
            <person name="Goldenfeld N."/>
            <person name="Chia N."/>
        </authorList>
    </citation>
    <scope>NUCLEOTIDE SEQUENCE [LARGE SCALE GENOMIC DNA]</scope>
    <source>
        <strain evidence="1">CIM:MAG 903</strain>
    </source>
</reference>
<proteinExistence type="predicted"/>
<accession>A0A316MFC6</accession>
<evidence type="ECO:0000313" key="1">
    <source>
        <dbReference type="EMBL" id="PWL55805.1"/>
    </source>
</evidence>
<gene>
    <name evidence="1" type="ORF">DBY38_00495</name>
</gene>
<dbReference type="Pfam" id="PF13289">
    <property type="entry name" value="SIR2_2"/>
    <property type="match status" value="1"/>
</dbReference>
<dbReference type="SUPFAM" id="SSF52467">
    <property type="entry name" value="DHS-like NAD/FAD-binding domain"/>
    <property type="match status" value="1"/>
</dbReference>
<evidence type="ECO:0000313" key="2">
    <source>
        <dbReference type="Proteomes" id="UP000246114"/>
    </source>
</evidence>
<protein>
    <submittedName>
        <fullName evidence="1">SIR2 family protein</fullName>
    </submittedName>
</protein>
<dbReference type="InterPro" id="IPR029035">
    <property type="entry name" value="DHS-like_NAD/FAD-binding_dom"/>
</dbReference>
<dbReference type="Proteomes" id="UP000246114">
    <property type="component" value="Unassembled WGS sequence"/>
</dbReference>
<name>A0A316MFC6_9CLOT</name>
<comment type="caution">
    <text evidence="1">The sequence shown here is derived from an EMBL/GenBank/DDBJ whole genome shotgun (WGS) entry which is preliminary data.</text>
</comment>